<evidence type="ECO:0008006" key="3">
    <source>
        <dbReference type="Google" id="ProtNLM"/>
    </source>
</evidence>
<sequence length="132" mass="15239">MSSFLAKLELDGEIYTVLSCNYRFQKKTDSTSKPTGETSGGEITLSIESNGKTDFVDWILSEDRNKDGKIIFYRRDMMSKLYEIKFEKAYCINFNETFSSSGSSPMQIEFTLVARTLKFNNKSIYKKNWNLS</sequence>
<protein>
    <recommendedName>
        <fullName evidence="3">Type VI secretion system needle protein Hcp</fullName>
    </recommendedName>
</protein>
<dbReference type="GO" id="GO:0033104">
    <property type="term" value="C:type VI protein secretion system complex"/>
    <property type="evidence" value="ECO:0007669"/>
    <property type="project" value="InterPro"/>
</dbReference>
<organism evidence="1 2">
    <name type="scientific">Apibacter mensalis</name>
    <dbReference type="NCBI Taxonomy" id="1586267"/>
    <lineage>
        <taxon>Bacteria</taxon>
        <taxon>Pseudomonadati</taxon>
        <taxon>Bacteroidota</taxon>
        <taxon>Flavobacteriia</taxon>
        <taxon>Flavobacteriales</taxon>
        <taxon>Weeksellaceae</taxon>
        <taxon>Apibacter</taxon>
    </lineage>
</organism>
<name>A0A0X3ANA7_9FLAO</name>
<accession>A0A0X3ANA7</accession>
<dbReference type="Pfam" id="PF17642">
    <property type="entry name" value="TssD"/>
    <property type="match status" value="1"/>
</dbReference>
<dbReference type="OrthoDB" id="955509at2"/>
<gene>
    <name evidence="1" type="ORF">Ga0061079_1098</name>
</gene>
<dbReference type="AlphaFoldDB" id="A0A0X3ANA7"/>
<evidence type="ECO:0000313" key="1">
    <source>
        <dbReference type="EMBL" id="CVK16619.1"/>
    </source>
</evidence>
<proteinExistence type="predicted"/>
<evidence type="ECO:0000313" key="2">
    <source>
        <dbReference type="Proteomes" id="UP000182761"/>
    </source>
</evidence>
<dbReference type="InterPro" id="IPR041408">
    <property type="entry name" value="Hcp_Tssd"/>
</dbReference>
<dbReference type="EMBL" id="FCOR01000009">
    <property type="protein sequence ID" value="CVK16619.1"/>
    <property type="molecule type" value="Genomic_DNA"/>
</dbReference>
<dbReference type="RefSeq" id="WP_055425904.1">
    <property type="nucleotide sequence ID" value="NZ_FCOR01000009.1"/>
</dbReference>
<reference evidence="1 2" key="1">
    <citation type="submission" date="2016-01" db="EMBL/GenBank/DDBJ databases">
        <authorList>
            <person name="McClelland M."/>
            <person name="Jain A."/>
            <person name="Saraogi P."/>
            <person name="Mendelson R."/>
            <person name="Westerman R."/>
            <person name="SanMiguel P."/>
            <person name="Csonka L."/>
        </authorList>
    </citation>
    <scope>NUCLEOTIDE SEQUENCE [LARGE SCALE GENOMIC DNA]</scope>
    <source>
        <strain evidence="1 2">R-53146</strain>
    </source>
</reference>
<dbReference type="STRING" id="1586267.GCA_001418685_01481"/>
<keyword evidence="2" id="KW-1185">Reference proteome</keyword>
<dbReference type="Proteomes" id="UP000182761">
    <property type="component" value="Unassembled WGS sequence"/>
</dbReference>